<dbReference type="InterPro" id="IPR000055">
    <property type="entry name" value="Restrct_endonuc_typeI_TRD"/>
</dbReference>
<feature type="domain" description="Type I restriction modification DNA specificity" evidence="4">
    <location>
        <begin position="67"/>
        <end position="179"/>
    </location>
</feature>
<gene>
    <name evidence="5" type="ORF">LOM8899_04123</name>
</gene>
<accession>A0A238LM81</accession>
<dbReference type="GO" id="GO:0003677">
    <property type="term" value="F:DNA binding"/>
    <property type="evidence" value="ECO:0007669"/>
    <property type="project" value="UniProtKB-KW"/>
</dbReference>
<keyword evidence="3" id="KW-0238">DNA-binding</keyword>
<dbReference type="Proteomes" id="UP000201613">
    <property type="component" value="Unassembled WGS sequence"/>
</dbReference>
<comment type="similarity">
    <text evidence="1">Belongs to the type-I restriction system S methylase family.</text>
</comment>
<organism evidence="5 6">
    <name type="scientific">Flavimaricola marinus</name>
    <dbReference type="NCBI Taxonomy" id="1819565"/>
    <lineage>
        <taxon>Bacteria</taxon>
        <taxon>Pseudomonadati</taxon>
        <taxon>Pseudomonadota</taxon>
        <taxon>Alphaproteobacteria</taxon>
        <taxon>Rhodobacterales</taxon>
        <taxon>Paracoccaceae</taxon>
        <taxon>Flavimaricola</taxon>
    </lineage>
</organism>
<reference evidence="5 6" key="1">
    <citation type="submission" date="2017-05" db="EMBL/GenBank/DDBJ databases">
        <authorList>
            <person name="Song R."/>
            <person name="Chenine A.L."/>
            <person name="Ruprecht R.M."/>
        </authorList>
    </citation>
    <scope>NUCLEOTIDE SEQUENCE [LARGE SCALE GENOMIC DNA]</scope>
    <source>
        <strain evidence="5 6">CECT 8899</strain>
    </source>
</reference>
<dbReference type="EMBL" id="FXZK01000015">
    <property type="protein sequence ID" value="SMY09950.1"/>
    <property type="molecule type" value="Genomic_DNA"/>
</dbReference>
<evidence type="ECO:0000259" key="4">
    <source>
        <dbReference type="Pfam" id="PF01420"/>
    </source>
</evidence>
<dbReference type="InterPro" id="IPR052021">
    <property type="entry name" value="Type-I_RS_S_subunit"/>
</dbReference>
<evidence type="ECO:0000256" key="1">
    <source>
        <dbReference type="ARBA" id="ARBA00010923"/>
    </source>
</evidence>
<dbReference type="PANTHER" id="PTHR30408:SF13">
    <property type="entry name" value="TYPE I RESTRICTION ENZYME HINDI SPECIFICITY SUBUNIT"/>
    <property type="match status" value="1"/>
</dbReference>
<dbReference type="PANTHER" id="PTHR30408">
    <property type="entry name" value="TYPE-1 RESTRICTION ENZYME ECOKI SPECIFICITY PROTEIN"/>
    <property type="match status" value="1"/>
</dbReference>
<protein>
    <submittedName>
        <fullName evidence="5">Type I restriction modification DNA specificity domain protein</fullName>
    </submittedName>
</protein>
<proteinExistence type="inferred from homology"/>
<dbReference type="GO" id="GO:0009307">
    <property type="term" value="P:DNA restriction-modification system"/>
    <property type="evidence" value="ECO:0007669"/>
    <property type="project" value="UniProtKB-KW"/>
</dbReference>
<evidence type="ECO:0000313" key="5">
    <source>
        <dbReference type="EMBL" id="SMY09950.1"/>
    </source>
</evidence>
<dbReference type="AlphaFoldDB" id="A0A238LM81"/>
<keyword evidence="2" id="KW-0680">Restriction system</keyword>
<dbReference type="Pfam" id="PF01420">
    <property type="entry name" value="Methylase_S"/>
    <property type="match status" value="1"/>
</dbReference>
<dbReference type="OrthoDB" id="512700at2"/>
<keyword evidence="6" id="KW-1185">Reference proteome</keyword>
<evidence type="ECO:0000313" key="6">
    <source>
        <dbReference type="Proteomes" id="UP000201613"/>
    </source>
</evidence>
<dbReference type="Gene3D" id="3.90.220.20">
    <property type="entry name" value="DNA methylase specificity domains"/>
    <property type="match status" value="2"/>
</dbReference>
<dbReference type="RefSeq" id="WP_093994124.1">
    <property type="nucleotide sequence ID" value="NZ_FXZK01000015.1"/>
</dbReference>
<evidence type="ECO:0000256" key="3">
    <source>
        <dbReference type="ARBA" id="ARBA00023125"/>
    </source>
</evidence>
<dbReference type="InterPro" id="IPR044946">
    <property type="entry name" value="Restrct_endonuc_typeI_TRD_sf"/>
</dbReference>
<sequence length="431" mass="48325">MVEAPLSSLLAHVVDNRGRTCPTAEIGFPLIATNCVKSDNLYPTFEKVRYVDNDTYRDWFRGHPAPGDLIFVLKGSPGEVCLTPDPVPFCIAQDMVALRPDPEMVYPAYLFAALRSGRAKNDILNMHVGTMIPHFKKGDFDRLFIPIPDKEHQRAIGDAYLTISMKIELNRRMNETLEEMARALFRDWFVDFGPTRRQMEGATDPATIMGHAFPPEKAATLAPLFPAKLGDDGLPEGWEMGRLDDWAVSATNTVKPDEVQQDTSYIGLEHMPRRSIALGQWETAAKVTSNKARFEKGQILFGKLRPYFHKVGIAPCDGICSTDIVVADGRQKEFRPFVATLMSTDEFVAYTNQSSTGTKMPRTSWKLMRDYEAPKAPTKLVIAFGDFAQPMHDKIVHSLSENQTLADMRDLLLPKLMSGEIRLKDEEAVAQ</sequence>
<name>A0A238LM81_9RHOB</name>
<dbReference type="SUPFAM" id="SSF116734">
    <property type="entry name" value="DNA methylase specificity domain"/>
    <property type="match status" value="2"/>
</dbReference>
<evidence type="ECO:0000256" key="2">
    <source>
        <dbReference type="ARBA" id="ARBA00022747"/>
    </source>
</evidence>